<evidence type="ECO:0000313" key="5">
    <source>
        <dbReference type="WBParaSite" id="GPUH_0001760301-mRNA-1"/>
    </source>
</evidence>
<organism evidence="5">
    <name type="scientific">Gongylonema pulchrum</name>
    <dbReference type="NCBI Taxonomy" id="637853"/>
    <lineage>
        <taxon>Eukaryota</taxon>
        <taxon>Metazoa</taxon>
        <taxon>Ecdysozoa</taxon>
        <taxon>Nematoda</taxon>
        <taxon>Chromadorea</taxon>
        <taxon>Rhabditida</taxon>
        <taxon>Spirurina</taxon>
        <taxon>Spiruromorpha</taxon>
        <taxon>Spiruroidea</taxon>
        <taxon>Gongylonematidae</taxon>
        <taxon>Gongylonema</taxon>
    </lineage>
</organism>
<feature type="compositionally biased region" description="Polar residues" evidence="2">
    <location>
        <begin position="106"/>
        <end position="119"/>
    </location>
</feature>
<feature type="coiled-coil region" evidence="1">
    <location>
        <begin position="146"/>
        <end position="187"/>
    </location>
</feature>
<reference evidence="3 4" key="2">
    <citation type="submission" date="2018-11" db="EMBL/GenBank/DDBJ databases">
        <authorList>
            <consortium name="Pathogen Informatics"/>
        </authorList>
    </citation>
    <scope>NUCLEOTIDE SEQUENCE [LARGE SCALE GENOMIC DNA]</scope>
</reference>
<dbReference type="Proteomes" id="UP000271098">
    <property type="component" value="Unassembled WGS sequence"/>
</dbReference>
<dbReference type="EMBL" id="UYRT01085384">
    <property type="protein sequence ID" value="VDN30072.1"/>
    <property type="molecule type" value="Genomic_DNA"/>
</dbReference>
<accession>A0A183E9E0</accession>
<dbReference type="OrthoDB" id="5877701at2759"/>
<gene>
    <name evidence="3" type="ORF">GPUH_LOCUS17582</name>
</gene>
<evidence type="ECO:0000256" key="1">
    <source>
        <dbReference type="SAM" id="Coils"/>
    </source>
</evidence>
<sequence length="231" mass="25934">MSDDEGVTAKSKRHSALLSDEDPMLPVWSGDQKEDHRYSPYRKVTTRRSSMFSGELSLEAESTANNNLAHFPSQTALSPLSSPSRLTDPVKALPTHSDVEPMLSGITDNSFSDAQTHGQSPVPRQRGRPVKITSHSKQAMYARAYRARHKEQMLAYERRIAAQEKLIKELTEECEALRRTLHFLSEDFRNVKELILSDQAFSHSNRALINCLLGDNASKATKDHPPNSVLH</sequence>
<keyword evidence="4" id="KW-1185">Reference proteome</keyword>
<reference evidence="5" key="1">
    <citation type="submission" date="2016-06" db="UniProtKB">
        <authorList>
            <consortium name="WormBaseParasite"/>
        </authorList>
    </citation>
    <scope>IDENTIFICATION</scope>
</reference>
<dbReference type="WBParaSite" id="GPUH_0001760301-mRNA-1">
    <property type="protein sequence ID" value="GPUH_0001760301-mRNA-1"/>
    <property type="gene ID" value="GPUH_0001760301"/>
</dbReference>
<name>A0A183E9E0_9BILA</name>
<feature type="region of interest" description="Disordered" evidence="2">
    <location>
        <begin position="106"/>
        <end position="136"/>
    </location>
</feature>
<evidence type="ECO:0000313" key="4">
    <source>
        <dbReference type="Proteomes" id="UP000271098"/>
    </source>
</evidence>
<dbReference type="AlphaFoldDB" id="A0A183E9E0"/>
<proteinExistence type="predicted"/>
<keyword evidence="1" id="KW-0175">Coiled coil</keyword>
<protein>
    <submittedName>
        <fullName evidence="5">BZIP domain-containing protein</fullName>
    </submittedName>
</protein>
<evidence type="ECO:0000256" key="2">
    <source>
        <dbReference type="SAM" id="MobiDB-lite"/>
    </source>
</evidence>
<evidence type="ECO:0000313" key="3">
    <source>
        <dbReference type="EMBL" id="VDN30072.1"/>
    </source>
</evidence>
<dbReference type="CDD" id="cd14686">
    <property type="entry name" value="bZIP"/>
    <property type="match status" value="1"/>
</dbReference>
<feature type="region of interest" description="Disordered" evidence="2">
    <location>
        <begin position="1"/>
        <end position="51"/>
    </location>
</feature>